<dbReference type="eggNOG" id="COG0457">
    <property type="taxonomic scope" value="Bacteria"/>
</dbReference>
<evidence type="ECO:0000259" key="5">
    <source>
        <dbReference type="Pfam" id="PF07228"/>
    </source>
</evidence>
<dbReference type="Pfam" id="PF13424">
    <property type="entry name" value="TPR_12"/>
    <property type="match status" value="1"/>
</dbReference>
<dbReference type="AlphaFoldDB" id="A1ZPD8"/>
<proteinExistence type="predicted"/>
<dbReference type="Gene3D" id="1.25.40.10">
    <property type="entry name" value="Tetratricopeptide repeat domain"/>
    <property type="match status" value="2"/>
</dbReference>
<evidence type="ECO:0000256" key="4">
    <source>
        <dbReference type="SAM" id="Phobius"/>
    </source>
</evidence>
<dbReference type="GO" id="GO:0016791">
    <property type="term" value="F:phosphatase activity"/>
    <property type="evidence" value="ECO:0007669"/>
    <property type="project" value="TreeGrafter"/>
</dbReference>
<keyword evidence="6" id="KW-0808">Transferase</keyword>
<dbReference type="InterPro" id="IPR019734">
    <property type="entry name" value="TPR_rpt"/>
</dbReference>
<accession>A1ZPD8</accession>
<keyword evidence="3" id="KW-0175">Coiled coil</keyword>
<keyword evidence="7" id="KW-1185">Reference proteome</keyword>
<keyword evidence="2" id="KW-0802">TPR repeat</keyword>
<dbReference type="GO" id="GO:0004674">
    <property type="term" value="F:protein serine/threonine kinase activity"/>
    <property type="evidence" value="ECO:0007669"/>
    <property type="project" value="UniProtKB-KW"/>
</dbReference>
<dbReference type="Pfam" id="PF13181">
    <property type="entry name" value="TPR_8"/>
    <property type="match status" value="1"/>
</dbReference>
<dbReference type="InterPro" id="IPR011990">
    <property type="entry name" value="TPR-like_helical_dom_sf"/>
</dbReference>
<keyword evidence="4" id="KW-1133">Transmembrane helix</keyword>
<feature type="domain" description="PPM-type phosphatase" evidence="5">
    <location>
        <begin position="483"/>
        <end position="675"/>
    </location>
</feature>
<reference evidence="6 7" key="1">
    <citation type="submission" date="2007-01" db="EMBL/GenBank/DDBJ databases">
        <authorList>
            <person name="Haygood M."/>
            <person name="Podell S."/>
            <person name="Anderson C."/>
            <person name="Hopkinson B."/>
            <person name="Roe K."/>
            <person name="Barbeau K."/>
            <person name="Gaasterland T."/>
            <person name="Ferriera S."/>
            <person name="Johnson J."/>
            <person name="Kravitz S."/>
            <person name="Beeson K."/>
            <person name="Sutton G."/>
            <person name="Rogers Y.-H."/>
            <person name="Friedman R."/>
            <person name="Frazier M."/>
            <person name="Venter J.C."/>
        </authorList>
    </citation>
    <scope>NUCLEOTIDE SEQUENCE [LARGE SCALE GENOMIC DNA]</scope>
    <source>
        <strain evidence="6 7">ATCC 23134</strain>
    </source>
</reference>
<gene>
    <name evidence="6" type="ORF">M23134_03745</name>
</gene>
<organism evidence="6 7">
    <name type="scientific">Microscilla marina ATCC 23134</name>
    <dbReference type="NCBI Taxonomy" id="313606"/>
    <lineage>
        <taxon>Bacteria</taxon>
        <taxon>Pseudomonadati</taxon>
        <taxon>Bacteroidota</taxon>
        <taxon>Cytophagia</taxon>
        <taxon>Cytophagales</taxon>
        <taxon>Microscillaceae</taxon>
        <taxon>Microscilla</taxon>
    </lineage>
</organism>
<evidence type="ECO:0000256" key="3">
    <source>
        <dbReference type="SAM" id="Coils"/>
    </source>
</evidence>
<dbReference type="PROSITE" id="PS50005">
    <property type="entry name" value="TPR"/>
    <property type="match status" value="2"/>
</dbReference>
<feature type="repeat" description="TPR" evidence="2">
    <location>
        <begin position="70"/>
        <end position="103"/>
    </location>
</feature>
<dbReference type="InterPro" id="IPR052016">
    <property type="entry name" value="Bact_Sigma-Reg"/>
</dbReference>
<comment type="caution">
    <text evidence="6">The sequence shown here is derived from an EMBL/GenBank/DDBJ whole genome shotgun (WGS) entry which is preliminary data.</text>
</comment>
<name>A1ZPD8_MICM2</name>
<keyword evidence="4" id="KW-0812">Transmembrane</keyword>
<dbReference type="eggNOG" id="COG2208">
    <property type="taxonomic scope" value="Bacteria"/>
</dbReference>
<keyword evidence="4" id="KW-0472">Membrane</keyword>
<dbReference type="SMART" id="SM00028">
    <property type="entry name" value="TPR"/>
    <property type="match status" value="4"/>
</dbReference>
<feature type="transmembrane region" description="Helical" evidence="4">
    <location>
        <begin position="351"/>
        <end position="371"/>
    </location>
</feature>
<keyword evidence="1" id="KW-0378">Hydrolase</keyword>
<dbReference type="InterPro" id="IPR001932">
    <property type="entry name" value="PPM-type_phosphatase-like_dom"/>
</dbReference>
<evidence type="ECO:0000313" key="6">
    <source>
        <dbReference type="EMBL" id="EAY27677.1"/>
    </source>
</evidence>
<protein>
    <submittedName>
        <fullName evidence="6">Serine/threonine protein kinases</fullName>
    </submittedName>
</protein>
<evidence type="ECO:0000256" key="1">
    <source>
        <dbReference type="ARBA" id="ARBA00022801"/>
    </source>
</evidence>
<feature type="repeat" description="TPR" evidence="2">
    <location>
        <begin position="150"/>
        <end position="183"/>
    </location>
</feature>
<dbReference type="Proteomes" id="UP000004095">
    <property type="component" value="Unassembled WGS sequence"/>
</dbReference>
<evidence type="ECO:0000256" key="2">
    <source>
        <dbReference type="PROSITE-ProRule" id="PRU00339"/>
    </source>
</evidence>
<dbReference type="PANTHER" id="PTHR43156:SF9">
    <property type="entry name" value="HAMP DOMAIN-CONTAINING PROTEIN"/>
    <property type="match status" value="1"/>
</dbReference>
<dbReference type="SUPFAM" id="SSF48452">
    <property type="entry name" value="TPR-like"/>
    <property type="match status" value="2"/>
</dbReference>
<keyword evidence="6" id="KW-0723">Serine/threonine-protein kinase</keyword>
<dbReference type="OrthoDB" id="174931at2"/>
<feature type="coiled-coil region" evidence="3">
    <location>
        <begin position="377"/>
        <end position="422"/>
    </location>
</feature>
<dbReference type="Gene3D" id="3.60.40.10">
    <property type="entry name" value="PPM-type phosphatase domain"/>
    <property type="match status" value="1"/>
</dbReference>
<dbReference type="EMBL" id="AAWS01000021">
    <property type="protein sequence ID" value="EAY27677.1"/>
    <property type="molecule type" value="Genomic_DNA"/>
</dbReference>
<keyword evidence="6" id="KW-0418">Kinase</keyword>
<dbReference type="PANTHER" id="PTHR43156">
    <property type="entry name" value="STAGE II SPORULATION PROTEIN E-RELATED"/>
    <property type="match status" value="1"/>
</dbReference>
<evidence type="ECO:0000313" key="7">
    <source>
        <dbReference type="Proteomes" id="UP000004095"/>
    </source>
</evidence>
<sequence length="676" mass="78203">MFGYDNLQAQSAKTDSLEKLLPLTTDTSQQIAILSKLTWQFRYSNLKKALHYGLRNIALIQQSIYKKELPQANGYVGVIYRNLGDYSQAIIYHYKALKLAKKHQVLIQEAYSYNNIGDILQRQNHFSDATTNIKRAIDLFVRLKNKKGEAYGYLRLGEVLQKQQHYQKALKAFLKALTIRKKMDVKQADLSAPLHRIGVLYSVQGKYKEAMLYLSKVLRQYETKNDILGICSLQNDISAIYLQQNNTKEVISQATKTWKKASEVTAKPIMYRSARLLQKAYEKQQNYTKAYYYQQLYINTLEDFLNEQRGNQLDALKYSHQLDKQQVALDLKDKDIQLLQQAQKEHRLRRGLVYALLIGIFLLACLITVLFRGNMRKKKANHLLQNRNQEIAEKSQEIIVQNKELQAQQEEIRVQHDTIERRNHHITQSIKAAKTIQEAILPQETRIKQMFEQYFVLYRPRDVVSGDFYWAGRVDNTRILGAIDCTGHGVPGAFMSMIGFALLNEIINTKKITHPGQVLTYLRQEVKKALRQEETHNKDGMDAGIIAVEDQPDGKVKLEFSGAKRPLWYITKESESVEIIDGSRVSIGQAYMDKRVIENRTYIFDKGTLLYLSSDGFADQNNVDRRKFGVKRLTELIYTISNKDLSEQKQALDKVLDDFMTSTEQRDDILLMGVRL</sequence>
<dbReference type="InterPro" id="IPR036457">
    <property type="entry name" value="PPM-type-like_dom_sf"/>
</dbReference>
<dbReference type="Pfam" id="PF07228">
    <property type="entry name" value="SpoIIE"/>
    <property type="match status" value="1"/>
</dbReference>